<reference evidence="3" key="1">
    <citation type="submission" date="2014-07" db="EMBL/GenBank/DDBJ databases">
        <authorList>
            <person name="Monot Marc"/>
        </authorList>
    </citation>
    <scope>NUCLEOTIDE SEQUENCE</scope>
    <source>
        <strain evidence="4">7032989</strain>
        <strain evidence="3">7032994</strain>
    </source>
</reference>
<feature type="transmembrane region" description="Helical" evidence="1">
    <location>
        <begin position="7"/>
        <end position="25"/>
    </location>
</feature>
<dbReference type="Proteomes" id="UP000411588">
    <property type="component" value="Unassembled WGS sequence"/>
</dbReference>
<proteinExistence type="predicted"/>
<feature type="transmembrane region" description="Helical" evidence="1">
    <location>
        <begin position="90"/>
        <end position="110"/>
    </location>
</feature>
<reference evidence="7 9" key="3">
    <citation type="submission" date="2019-02" db="EMBL/GenBank/DDBJ databases">
        <authorList>
            <consortium name="Pathogen Informatics"/>
        </authorList>
    </citation>
    <scope>NUCLEOTIDE SEQUENCE [LARGE SCALE GENOMIC DNA]</scope>
    <source>
        <strain evidence="7">Clo34</strain>
        <strain evidence="9">clo34</strain>
        <strain evidence="6 8">VRECD0157</strain>
    </source>
</reference>
<keyword evidence="1" id="KW-0812">Transmembrane</keyword>
<name>A0A031WJE1_CLODI</name>
<evidence type="ECO:0000313" key="4">
    <source>
        <dbReference type="EMBL" id="CDT14916.1"/>
    </source>
</evidence>
<dbReference type="EMBL" id="FUPS01000002">
    <property type="protein sequence ID" value="SJR91245.1"/>
    <property type="molecule type" value="Genomic_DNA"/>
</dbReference>
<evidence type="ECO:0000313" key="5">
    <source>
        <dbReference type="EMBL" id="HBH1543041.1"/>
    </source>
</evidence>
<dbReference type="EMBL" id="DAEPXK010000028">
    <property type="protein sequence ID" value="HBH1543041.1"/>
    <property type="molecule type" value="Genomic_DNA"/>
</dbReference>
<dbReference type="AlphaFoldDB" id="A0A031WJE1"/>
<reference evidence="5" key="2">
    <citation type="journal article" date="2018" name="Genome Biol.">
        <title>SKESA: strategic k-mer extension for scrupulous assemblies.</title>
        <authorList>
            <person name="Souvorov A."/>
            <person name="Agarwala R."/>
            <person name="Lipman D.J."/>
        </authorList>
    </citation>
    <scope>NUCLEOTIDE SEQUENCE</scope>
    <source>
        <strain evidence="5">HN1000</strain>
    </source>
</reference>
<dbReference type="Proteomes" id="UP000189137">
    <property type="component" value="Unassembled WGS sequence"/>
</dbReference>
<evidence type="ECO:0000256" key="1">
    <source>
        <dbReference type="SAM" id="Phobius"/>
    </source>
</evidence>
<dbReference type="PATRIC" id="fig|1496.1373.peg.2741"/>
<reference evidence="5" key="4">
    <citation type="submission" date="2021-06" db="EMBL/GenBank/DDBJ databases">
        <authorList>
            <consortium name="NCBI Pathogen Detection Project"/>
        </authorList>
    </citation>
    <scope>NUCLEOTIDE SEQUENCE</scope>
    <source>
        <strain evidence="5">HN1000</strain>
    </source>
</reference>
<keyword evidence="1" id="KW-0472">Membrane</keyword>
<dbReference type="EMBL" id="LK932994">
    <property type="protein sequence ID" value="CDT14916.1"/>
    <property type="molecule type" value="Genomic_DNA"/>
</dbReference>
<evidence type="ECO:0000313" key="6">
    <source>
        <dbReference type="EMBL" id="SJR91245.1"/>
    </source>
</evidence>
<dbReference type="EMBL" id="CAADAN010000001">
    <property type="protein sequence ID" value="VFD29513.1"/>
    <property type="molecule type" value="Genomic_DNA"/>
</dbReference>
<protein>
    <submittedName>
        <fullName evidence="2 7">Membrane protein</fullName>
    </submittedName>
</protein>
<dbReference type="EMBL" id="LK932505">
    <property type="protein sequence ID" value="CDS85889.1"/>
    <property type="molecule type" value="Genomic_DNA"/>
</dbReference>
<evidence type="ECO:0000313" key="7">
    <source>
        <dbReference type="EMBL" id="VFD29513.1"/>
    </source>
</evidence>
<accession>A0A031WJE1</accession>
<dbReference type="GeneID" id="66354582"/>
<dbReference type="RefSeq" id="WP_003433895.1">
    <property type="nucleotide sequence ID" value="NZ_AP031492.1"/>
</dbReference>
<evidence type="ECO:0000313" key="8">
    <source>
        <dbReference type="Proteomes" id="UP000189137"/>
    </source>
</evidence>
<organism evidence="3">
    <name type="scientific">Clostridioides difficile</name>
    <name type="common">Peptoclostridium difficile</name>
    <dbReference type="NCBI Taxonomy" id="1496"/>
    <lineage>
        <taxon>Bacteria</taxon>
        <taxon>Bacillati</taxon>
        <taxon>Bacillota</taxon>
        <taxon>Clostridia</taxon>
        <taxon>Peptostreptococcales</taxon>
        <taxon>Peptostreptococcaceae</taxon>
        <taxon>Clostridioides</taxon>
    </lineage>
</organism>
<dbReference type="Proteomes" id="UP000878956">
    <property type="component" value="Unassembled WGS sequence"/>
</dbReference>
<evidence type="ECO:0000313" key="3">
    <source>
        <dbReference type="EMBL" id="CDS87483.1"/>
    </source>
</evidence>
<gene>
    <name evidence="4" type="ORF">BN1095_330196</name>
    <name evidence="2" type="ORF">BN1096_520534</name>
    <name evidence="3" type="ORF">BN1097_630082</name>
    <name evidence="5" type="ORF">KRM00_002546</name>
    <name evidence="7" type="ORF">SAMEA1402399_00558</name>
    <name evidence="6" type="ORF">SAMEA3375112_00581</name>
</gene>
<feature type="transmembrane region" description="Helical" evidence="1">
    <location>
        <begin position="65"/>
        <end position="84"/>
    </location>
</feature>
<dbReference type="EMBL" id="LK932402">
    <property type="protein sequence ID" value="CDS87483.1"/>
    <property type="molecule type" value="Genomic_DNA"/>
</dbReference>
<keyword evidence="1" id="KW-1133">Transmembrane helix</keyword>
<evidence type="ECO:0000313" key="9">
    <source>
        <dbReference type="Proteomes" id="UP000411588"/>
    </source>
</evidence>
<evidence type="ECO:0000313" key="2">
    <source>
        <dbReference type="EMBL" id="CDS85889.1"/>
    </source>
</evidence>
<feature type="transmembrane region" description="Helical" evidence="1">
    <location>
        <begin position="37"/>
        <end position="60"/>
    </location>
</feature>
<sequence>MKKSNIFSIIFPTVIMVLMFLTFATDIFNIPDIQSKSIFVVGMVLIFPISFLIQGIICVLNKTNWILSLIVSLVTYIVLMYIFLNDSAYIYVLLYTAFYMIGHITAKLYYKIKTFKN</sequence>